<dbReference type="SUPFAM" id="SSF81631">
    <property type="entry name" value="PAP/OAS1 substrate-binding domain"/>
    <property type="match status" value="1"/>
</dbReference>
<dbReference type="InterPro" id="IPR054708">
    <property type="entry name" value="MTPAP-like_central"/>
</dbReference>
<evidence type="ECO:0000256" key="7">
    <source>
        <dbReference type="ARBA" id="ARBA00022723"/>
    </source>
</evidence>
<comment type="similarity">
    <text evidence="4">Belongs to the DNA polymerase type-B-like family.</text>
</comment>
<dbReference type="Pfam" id="PF22600">
    <property type="entry name" value="MTPAP-like_central"/>
    <property type="match status" value="1"/>
</dbReference>
<proteinExistence type="inferred from homology"/>
<keyword evidence="6" id="KW-0808">Transferase</keyword>
<dbReference type="PANTHER" id="PTHR12271:SF40">
    <property type="entry name" value="POLY(A) RNA POLYMERASE GLD2"/>
    <property type="match status" value="1"/>
</dbReference>
<dbReference type="AlphaFoldDB" id="A0A8R7JXZ6"/>
<dbReference type="InterPro" id="IPR043519">
    <property type="entry name" value="NT_sf"/>
</dbReference>
<dbReference type="GO" id="GO:0005737">
    <property type="term" value="C:cytoplasm"/>
    <property type="evidence" value="ECO:0007669"/>
    <property type="project" value="UniProtKB-SubCell"/>
</dbReference>
<reference evidence="11" key="2">
    <citation type="submission" date="2018-03" db="EMBL/GenBank/DDBJ databases">
        <title>The Triticum urartu genome reveals the dynamic nature of wheat genome evolution.</title>
        <authorList>
            <person name="Ling H."/>
            <person name="Ma B."/>
            <person name="Shi X."/>
            <person name="Liu H."/>
            <person name="Dong L."/>
            <person name="Sun H."/>
            <person name="Cao Y."/>
            <person name="Gao Q."/>
            <person name="Zheng S."/>
            <person name="Li Y."/>
            <person name="Yu Y."/>
            <person name="Du H."/>
            <person name="Qi M."/>
            <person name="Li Y."/>
            <person name="Yu H."/>
            <person name="Cui Y."/>
            <person name="Wang N."/>
            <person name="Chen C."/>
            <person name="Wu H."/>
            <person name="Zhao Y."/>
            <person name="Zhang J."/>
            <person name="Li Y."/>
            <person name="Zhou W."/>
            <person name="Zhang B."/>
            <person name="Hu W."/>
            <person name="Eijk M."/>
            <person name="Tang J."/>
            <person name="Witsenboer H."/>
            <person name="Zhao S."/>
            <person name="Li Z."/>
            <person name="Zhang A."/>
            <person name="Wang D."/>
            <person name="Liang C."/>
        </authorList>
    </citation>
    <scope>NUCLEOTIDE SEQUENCE [LARGE SCALE GENOMIC DNA]</scope>
    <source>
        <strain evidence="11">cv. G1812</strain>
    </source>
</reference>
<comment type="cofactor">
    <cofactor evidence="2">
        <name>Mg(2+)</name>
        <dbReference type="ChEBI" id="CHEBI:18420"/>
    </cofactor>
</comment>
<evidence type="ECO:0008006" key="13">
    <source>
        <dbReference type="Google" id="ProtNLM"/>
    </source>
</evidence>
<evidence type="ECO:0000256" key="3">
    <source>
        <dbReference type="ARBA" id="ARBA00004496"/>
    </source>
</evidence>
<dbReference type="Pfam" id="PF03828">
    <property type="entry name" value="PAP_assoc"/>
    <property type="match status" value="1"/>
</dbReference>
<evidence type="ECO:0000256" key="8">
    <source>
        <dbReference type="ARBA" id="ARBA00022842"/>
    </source>
</evidence>
<dbReference type="GO" id="GO:0010605">
    <property type="term" value="P:negative regulation of macromolecule metabolic process"/>
    <property type="evidence" value="ECO:0007669"/>
    <property type="project" value="UniProtKB-ARBA"/>
</dbReference>
<evidence type="ECO:0000256" key="5">
    <source>
        <dbReference type="ARBA" id="ARBA00022490"/>
    </source>
</evidence>
<comment type="cofactor">
    <cofactor evidence="1">
        <name>Mn(2+)</name>
        <dbReference type="ChEBI" id="CHEBI:29035"/>
    </cofactor>
</comment>
<keyword evidence="7" id="KW-0479">Metal-binding</keyword>
<dbReference type="CDD" id="cd05402">
    <property type="entry name" value="NT_PAP_TUTase"/>
    <property type="match status" value="1"/>
</dbReference>
<evidence type="ECO:0000259" key="9">
    <source>
        <dbReference type="Pfam" id="PF03828"/>
    </source>
</evidence>
<keyword evidence="5" id="KW-0963">Cytoplasm</keyword>
<dbReference type="GO" id="GO:0031123">
    <property type="term" value="P:RNA 3'-end processing"/>
    <property type="evidence" value="ECO:0007669"/>
    <property type="project" value="TreeGrafter"/>
</dbReference>
<reference evidence="11" key="3">
    <citation type="submission" date="2022-06" db="UniProtKB">
        <authorList>
            <consortium name="EnsemblPlants"/>
        </authorList>
    </citation>
    <scope>IDENTIFICATION</scope>
</reference>
<accession>A0A8R7JXZ6</accession>
<dbReference type="FunFam" id="1.10.1410.10:FF:000018">
    <property type="entry name" value="Terminal uridylyltransferase cid1"/>
    <property type="match status" value="1"/>
</dbReference>
<keyword evidence="12" id="KW-1185">Reference proteome</keyword>
<feature type="domain" description="PAP-associated" evidence="9">
    <location>
        <begin position="155"/>
        <end position="213"/>
    </location>
</feature>
<dbReference type="InterPro" id="IPR002058">
    <property type="entry name" value="PAP_assoc"/>
</dbReference>
<evidence type="ECO:0000313" key="12">
    <source>
        <dbReference type="Proteomes" id="UP000015106"/>
    </source>
</evidence>
<keyword evidence="8" id="KW-0460">Magnesium</keyword>
<protein>
    <recommendedName>
        <fullName evidence="13">PAP-associated domain-containing protein</fullName>
    </recommendedName>
</protein>
<reference evidence="12" key="1">
    <citation type="journal article" date="2013" name="Nature">
        <title>Draft genome of the wheat A-genome progenitor Triticum urartu.</title>
        <authorList>
            <person name="Ling H.Q."/>
            <person name="Zhao S."/>
            <person name="Liu D."/>
            <person name="Wang J."/>
            <person name="Sun H."/>
            <person name="Zhang C."/>
            <person name="Fan H."/>
            <person name="Li D."/>
            <person name="Dong L."/>
            <person name="Tao Y."/>
            <person name="Gao C."/>
            <person name="Wu H."/>
            <person name="Li Y."/>
            <person name="Cui Y."/>
            <person name="Guo X."/>
            <person name="Zheng S."/>
            <person name="Wang B."/>
            <person name="Yu K."/>
            <person name="Liang Q."/>
            <person name="Yang W."/>
            <person name="Lou X."/>
            <person name="Chen J."/>
            <person name="Feng M."/>
            <person name="Jian J."/>
            <person name="Zhang X."/>
            <person name="Luo G."/>
            <person name="Jiang Y."/>
            <person name="Liu J."/>
            <person name="Wang Z."/>
            <person name="Sha Y."/>
            <person name="Zhang B."/>
            <person name="Wu H."/>
            <person name="Tang D."/>
            <person name="Shen Q."/>
            <person name="Xue P."/>
            <person name="Zou S."/>
            <person name="Wang X."/>
            <person name="Liu X."/>
            <person name="Wang F."/>
            <person name="Yang Y."/>
            <person name="An X."/>
            <person name="Dong Z."/>
            <person name="Zhang K."/>
            <person name="Zhang X."/>
            <person name="Luo M.C."/>
            <person name="Dvorak J."/>
            <person name="Tong Y."/>
            <person name="Wang J."/>
            <person name="Yang H."/>
            <person name="Li Z."/>
            <person name="Wang D."/>
            <person name="Zhang A."/>
            <person name="Wang J."/>
        </authorList>
    </citation>
    <scope>NUCLEOTIDE SEQUENCE</scope>
    <source>
        <strain evidence="12">cv. G1812</strain>
    </source>
</reference>
<dbReference type="Proteomes" id="UP000015106">
    <property type="component" value="Chromosome 1"/>
</dbReference>
<dbReference type="GO" id="GO:0050265">
    <property type="term" value="F:RNA uridylyltransferase activity"/>
    <property type="evidence" value="ECO:0007669"/>
    <property type="project" value="TreeGrafter"/>
</dbReference>
<dbReference type="Gramene" id="TuG1812G0100001370.01.T04">
    <property type="protein sequence ID" value="TuG1812G0100001370.01.T04"/>
    <property type="gene ID" value="TuG1812G0100001370.01"/>
</dbReference>
<dbReference type="SUPFAM" id="SSF81301">
    <property type="entry name" value="Nucleotidyltransferase"/>
    <property type="match status" value="1"/>
</dbReference>
<name>A0A8R7JXZ6_TRIUA</name>
<evidence type="ECO:0000256" key="4">
    <source>
        <dbReference type="ARBA" id="ARBA00008593"/>
    </source>
</evidence>
<dbReference type="GO" id="GO:0046872">
    <property type="term" value="F:metal ion binding"/>
    <property type="evidence" value="ECO:0007669"/>
    <property type="project" value="UniProtKB-KW"/>
</dbReference>
<dbReference type="GO" id="GO:0043488">
    <property type="term" value="P:regulation of mRNA stability"/>
    <property type="evidence" value="ECO:0007669"/>
    <property type="project" value="UniProtKB-ARBA"/>
</dbReference>
<comment type="subcellular location">
    <subcellularLocation>
        <location evidence="3">Cytoplasm</location>
    </subcellularLocation>
</comment>
<dbReference type="Gene3D" id="1.10.1410.10">
    <property type="match status" value="1"/>
</dbReference>
<dbReference type="EnsemblPlants" id="TuG1812G0100001370.01.T04">
    <property type="protein sequence ID" value="TuG1812G0100001370.01.T04"/>
    <property type="gene ID" value="TuG1812G0100001370.01"/>
</dbReference>
<evidence type="ECO:0000256" key="2">
    <source>
        <dbReference type="ARBA" id="ARBA00001946"/>
    </source>
</evidence>
<feature type="domain" description="Poly(A) RNA polymerase mitochondrial-like central palm" evidence="10">
    <location>
        <begin position="4"/>
        <end position="68"/>
    </location>
</feature>
<dbReference type="PANTHER" id="PTHR12271">
    <property type="entry name" value="POLY A POLYMERASE CID PAP -RELATED"/>
    <property type="match status" value="1"/>
</dbReference>
<dbReference type="GO" id="GO:0010628">
    <property type="term" value="P:positive regulation of gene expression"/>
    <property type="evidence" value="ECO:0007669"/>
    <property type="project" value="UniProtKB-ARBA"/>
</dbReference>
<evidence type="ECO:0000256" key="6">
    <source>
        <dbReference type="ARBA" id="ARBA00022679"/>
    </source>
</evidence>
<dbReference type="Gene3D" id="3.30.460.10">
    <property type="entry name" value="Beta Polymerase, domain 2"/>
    <property type="match status" value="1"/>
</dbReference>
<evidence type="ECO:0000256" key="1">
    <source>
        <dbReference type="ARBA" id="ARBA00001936"/>
    </source>
</evidence>
<evidence type="ECO:0000259" key="10">
    <source>
        <dbReference type="Pfam" id="PF22600"/>
    </source>
</evidence>
<sequence>MSEMSKVDIILKLADILQAGNLQNIQALTRARVPIVKLMDPDTGLSCDICVNNLLAVVNTKLLRDYAQIDQRLRQLAFIVKHWAKSRRVNETYQGTLSSYSYVIMCIHLLQLRRILPCLQEMEATCYVTVDDNHYAYFDQVDKLSYYGAHNNETLSSLLWAFFHYWAYQHDYTQDVISIRTGKIISKHMKDWTRRVGNDRHLICIEDPFETSHDLGRVVDKFSIKILREEFERAANILQYDPNPSVKLFEPYVPPPPSGTLDEEGILSTAGAII</sequence>
<evidence type="ECO:0000313" key="11">
    <source>
        <dbReference type="EnsemblPlants" id="TuG1812G0100001370.01.T04"/>
    </source>
</evidence>
<organism evidence="11 12">
    <name type="scientific">Triticum urartu</name>
    <name type="common">Red wild einkorn</name>
    <name type="synonym">Crithodium urartu</name>
    <dbReference type="NCBI Taxonomy" id="4572"/>
    <lineage>
        <taxon>Eukaryota</taxon>
        <taxon>Viridiplantae</taxon>
        <taxon>Streptophyta</taxon>
        <taxon>Embryophyta</taxon>
        <taxon>Tracheophyta</taxon>
        <taxon>Spermatophyta</taxon>
        <taxon>Magnoliopsida</taxon>
        <taxon>Liliopsida</taxon>
        <taxon>Poales</taxon>
        <taxon>Poaceae</taxon>
        <taxon>BOP clade</taxon>
        <taxon>Pooideae</taxon>
        <taxon>Triticodae</taxon>
        <taxon>Triticeae</taxon>
        <taxon>Triticinae</taxon>
        <taxon>Triticum</taxon>
    </lineage>
</organism>